<dbReference type="EMBL" id="CP002069">
    <property type="protein sequence ID" value="ADI74619.1"/>
    <property type="molecule type" value="Genomic_DNA"/>
</dbReference>
<dbReference type="RefSeq" id="WP_013195184.1">
    <property type="nucleotide sequence ID" value="NC_014253.1"/>
</dbReference>
<dbReference type="HOGENOM" id="CLU_2911486_0_0_2"/>
<dbReference type="GeneID" id="9347436"/>
<evidence type="ECO:0000313" key="1">
    <source>
        <dbReference type="EMBL" id="ADI74619.1"/>
    </source>
</evidence>
<keyword evidence="2" id="KW-1185">Reference proteome</keyword>
<reference evidence="1 2" key="1">
    <citation type="submission" date="2010-06" db="EMBL/GenBank/DDBJ databases">
        <title>Complete sequence chromosome of Methanohalobium evestigatum Z-7303.</title>
        <authorList>
            <consortium name="US DOE Joint Genome Institute"/>
            <person name="Lucas S."/>
            <person name="Copeland A."/>
            <person name="Lapidus A."/>
            <person name="Cheng J.-F."/>
            <person name="Bruce D."/>
            <person name="Goodwin L."/>
            <person name="Pitluck S."/>
            <person name="Saunders E."/>
            <person name="Detter J.C."/>
            <person name="Han C."/>
            <person name="Tapia R."/>
            <person name="Land M."/>
            <person name="Hauser L."/>
            <person name="Kyrpides N."/>
            <person name="Mikhailova N."/>
            <person name="Sieprawska-Lupa M."/>
            <person name="Whitman W.B."/>
            <person name="Anderson I."/>
            <person name="Woyke T."/>
        </authorList>
    </citation>
    <scope>NUCLEOTIDE SEQUENCE [LARGE SCALE GENOMIC DNA]</scope>
    <source>
        <strain evidence="2">ATCC BAA-1072 / DSM 3721 / NBRC 107634 / OCM 161 / Z-7303</strain>
    </source>
</reference>
<dbReference type="Proteomes" id="UP000000391">
    <property type="component" value="Chromosome"/>
</dbReference>
<accession>D7EBA2</accession>
<proteinExistence type="predicted"/>
<dbReference type="AlphaFoldDB" id="D7EBA2"/>
<dbReference type="KEGG" id="mev:Metev_1783"/>
<protein>
    <submittedName>
        <fullName evidence="1">Uncharacterized protein</fullName>
    </submittedName>
</protein>
<dbReference type="OrthoDB" id="140467at2157"/>
<gene>
    <name evidence="1" type="ordered locus">Metev_1783</name>
</gene>
<evidence type="ECO:0000313" key="2">
    <source>
        <dbReference type="Proteomes" id="UP000000391"/>
    </source>
</evidence>
<name>D7EBA2_METEZ</name>
<organism evidence="1 2">
    <name type="scientific">Methanohalobium evestigatum (strain ATCC BAA-1072 / DSM 3721 / NBRC 107634 / OCM 161 / Z-7303)</name>
    <dbReference type="NCBI Taxonomy" id="644295"/>
    <lineage>
        <taxon>Archaea</taxon>
        <taxon>Methanobacteriati</taxon>
        <taxon>Methanobacteriota</taxon>
        <taxon>Stenosarchaea group</taxon>
        <taxon>Methanomicrobia</taxon>
        <taxon>Methanosarcinales</taxon>
        <taxon>Methanosarcinaceae</taxon>
        <taxon>Methanohalobium</taxon>
    </lineage>
</organism>
<dbReference type="STRING" id="644295.Metev_1783"/>
<sequence length="60" mass="7249">MVKDERNIYVDIERNRIRLVISHGEDEQITKLNLHEARDLLGKLDETLEDYEQRKNVRID</sequence>